<dbReference type="RefSeq" id="WP_012646344.1">
    <property type="nucleotide sequence ID" value="NC_011979.1"/>
</dbReference>
<dbReference type="GO" id="GO:0090313">
    <property type="term" value="P:regulation of protein targeting to membrane"/>
    <property type="evidence" value="ECO:0007669"/>
    <property type="project" value="TreeGrafter"/>
</dbReference>
<dbReference type="PANTHER" id="PTHR30441">
    <property type="entry name" value="DUF748 DOMAIN-CONTAINING PROTEIN"/>
    <property type="match status" value="1"/>
</dbReference>
<dbReference type="EMBL" id="CP001390">
    <property type="protein sequence ID" value="ACM19615.1"/>
    <property type="molecule type" value="Genomic_DNA"/>
</dbReference>
<dbReference type="Gene3D" id="3.30.1330.60">
    <property type="entry name" value="OmpA-like domain"/>
    <property type="match status" value="1"/>
</dbReference>
<organism evidence="1 2">
    <name type="scientific">Geotalea daltonii (strain DSM 22248 / JCM 15807 / FRC-32)</name>
    <name type="common">Geobacter daltonii</name>
    <dbReference type="NCBI Taxonomy" id="316067"/>
    <lineage>
        <taxon>Bacteria</taxon>
        <taxon>Pseudomonadati</taxon>
        <taxon>Thermodesulfobacteriota</taxon>
        <taxon>Desulfuromonadia</taxon>
        <taxon>Geobacterales</taxon>
        <taxon>Geobacteraceae</taxon>
        <taxon>Geotalea</taxon>
    </lineage>
</organism>
<dbReference type="Proteomes" id="UP000007721">
    <property type="component" value="Chromosome"/>
</dbReference>
<dbReference type="PANTHER" id="PTHR30441:SF8">
    <property type="entry name" value="DUF748 DOMAIN-CONTAINING PROTEIN"/>
    <property type="match status" value="1"/>
</dbReference>
<evidence type="ECO:0000313" key="1">
    <source>
        <dbReference type="EMBL" id="ACM19615.1"/>
    </source>
</evidence>
<reference evidence="1 2" key="1">
    <citation type="submission" date="2009-01" db="EMBL/GenBank/DDBJ databases">
        <title>Complete sequence of Geobacter sp. FRC-32.</title>
        <authorList>
            <consortium name="US DOE Joint Genome Institute"/>
            <person name="Lucas S."/>
            <person name="Copeland A."/>
            <person name="Lapidus A."/>
            <person name="Glavina del Rio T."/>
            <person name="Dalin E."/>
            <person name="Tice H."/>
            <person name="Bruce D."/>
            <person name="Goodwin L."/>
            <person name="Pitluck S."/>
            <person name="Saunders E."/>
            <person name="Brettin T."/>
            <person name="Detter J.C."/>
            <person name="Han C."/>
            <person name="Larimer F."/>
            <person name="Land M."/>
            <person name="Hauser L."/>
            <person name="Kyrpides N."/>
            <person name="Ovchinnikova G."/>
            <person name="Kostka J."/>
            <person name="Richardson P."/>
        </authorList>
    </citation>
    <scope>NUCLEOTIDE SEQUENCE [LARGE SCALE GENOMIC DNA]</scope>
    <source>
        <strain evidence="2">DSM 22248 / JCM 15807 / FRC-32</strain>
    </source>
</reference>
<evidence type="ECO:0000313" key="2">
    <source>
        <dbReference type="Proteomes" id="UP000007721"/>
    </source>
</evidence>
<protein>
    <submittedName>
        <fullName evidence="1">DUF748 repeat protein</fullName>
    </submittedName>
</protein>
<dbReference type="STRING" id="316067.Geob_1255"/>
<dbReference type="eggNOG" id="COG2982">
    <property type="taxonomic scope" value="Bacteria"/>
</dbReference>
<dbReference type="HOGENOM" id="CLU_005680_1_0_7"/>
<accession>B9M3X2</accession>
<sequence length="1195" mass="129971">MPLWKKLAIAAAAFFTLLVLFVAFVLPGIVRSQAEKKVGALTGRTLAIRHISINPLTMRVKVDGLQMQEPGGKITFVSFSSASARLSPASIWRRAPIVTGIHVISPYVRIVRTGANRYNFSDIPERMPKSEKKSSSPTLFSLNNITVTGGSINFDDRAARTPKLHTVRRMHIAVPFISNIPYLVDQYIQPRFAAEVNGASLDLTGRLKPFQKGMETLLDVNLTDLDIPYYAAYLPVRLPMAIKSGKFSSKIAISYRVTPDKKPVIAITGDAAVVRLAMAEKSEGELLSFDRFAIKINQADLMGGSYDIASVNLDAPVVTLLRTADGRWPNQRMMPPAALAGEEKAEKPAEKKPAPLVRIAEIRLNGGKVRLDDRLPAGGFRSEIHELTALVTGLATRGEDAADYEISFSTTRGEHLELAGDLALEPMEGSAMLNVSGVPLEAYHPYVADRLTSPVSGRAELNAEASWTKEDGIVIDDLGLKLLDVAVRLGKGDGARIGEAVLAGGKLDLKKRTAAVGSISFRKAKVAVTRDAAGKLSLLSLLRENKPSASVNPAKTVAKQAAPFHYTVSSVVGKGIDVSFRDEARSSAPRFDLKSIDVSATGITDILRIPIPVRFNASYGGGAKLSAKGNITREPLRYNGAVQVKNLPIPDFSPYFPDDLNIYLADGNLDLAATLDVTKGEQLTGSFSGNMGLRNLYALDTVDTDDLLKWESLQVEEVRGTLKPLVVNVGGISLNRFLARLVVDREGIINLKKIRSGPVAQAAVANVQPAPAAVRVAPDLPSPAAAQQKPEAARPEIRIDTVTLQEGTVSFLDQHTPQQFGTTMYNLGGRISGLSSEDFRYADVDLRGDLDKHSPLQITGKINPLSRELFADLKVRFTDIELSPVTPYAGTYLGYEIDKGKLFLDLTYKIEKKTLNAQNKVFIDQFTFGKGVDSGKATKLPVRLAVALLKDRHGEIHLDLPVTGRTDDPEFSIFGVVLTVLKNLLVKAATAPFALLQSAFSGGEDLSNVNFAYGSSQLSAEERTKVAKLAGALEQRPGVKLEMTAYVDREKDAEGYRNELLARKMKGEKFAALVKERKNAPGETPEKMEILPAEHDLYLKAVYVKEKFPKPRNALGFVKDIPAPEMKKLILANTLIGDPQLQALSRERVAAVRTLLISEGNLPPERIFEKGGDMLHPPEKKGQPLSRVEFGVNVQ</sequence>
<dbReference type="KEGG" id="geo:Geob_1255"/>
<keyword evidence="2" id="KW-1185">Reference proteome</keyword>
<dbReference type="InterPro" id="IPR008023">
    <property type="entry name" value="DUF748"/>
</dbReference>
<gene>
    <name evidence="1" type="ordered locus">Geob_1255</name>
</gene>
<dbReference type="GO" id="GO:0005886">
    <property type="term" value="C:plasma membrane"/>
    <property type="evidence" value="ECO:0007669"/>
    <property type="project" value="TreeGrafter"/>
</dbReference>
<proteinExistence type="predicted"/>
<dbReference type="AlphaFoldDB" id="B9M3X2"/>
<name>B9M3X2_GEODF</name>
<dbReference type="Pfam" id="PF05359">
    <property type="entry name" value="DUF748"/>
    <property type="match status" value="1"/>
</dbReference>
<dbReference type="InterPro" id="IPR036737">
    <property type="entry name" value="OmpA-like_sf"/>
</dbReference>
<dbReference type="InterPro" id="IPR052894">
    <property type="entry name" value="AsmA-related"/>
</dbReference>